<proteinExistence type="evidence at transcript level"/>
<evidence type="ECO:0000259" key="6">
    <source>
        <dbReference type="PROSITE" id="PS50102"/>
    </source>
</evidence>
<keyword evidence="3" id="KW-0539">Nucleus</keyword>
<dbReference type="InterPro" id="IPR035979">
    <property type="entry name" value="RBD_domain_sf"/>
</dbReference>
<evidence type="ECO:0000313" key="7">
    <source>
        <dbReference type="EMBL" id="AFO97175.1"/>
    </source>
</evidence>
<dbReference type="GO" id="GO:0005730">
    <property type="term" value="C:nucleolus"/>
    <property type="evidence" value="ECO:0007669"/>
    <property type="project" value="UniProtKB-SubCell"/>
</dbReference>
<dbReference type="PROSITE" id="PS50102">
    <property type="entry name" value="RRM"/>
    <property type="match status" value="1"/>
</dbReference>
<accession>V9KH33</accession>
<sequence length="303" mass="34669">MNFSDYTPGRGSFQQQQQRRQPPPLMGNPRQPPPSQFPIRPQQGQQQQQQQQQQQEEEEMGPMASGVIYLGHVPKGFFEPQIKKYFSQFGTVNRVRLSRSKKTGNSKGYAFVEFDCDEVARIVAETMNNYLFGERLLKCQVLPPEKIHPQLFKGSEKLFTKPIYPAVGRYNKKRNQKDQEKMATNLIEKEGRLRKRLAEKGIDYDFPGFAAVIPKKIKKKKTSKKTSKKINESLNSQDPTPVCTPAVLRRRKSLKVDDNDPDDEITFKVVSPEKTVNESPESLAAKATKTTKLKEVVRKPSVK</sequence>
<dbReference type="Pfam" id="PF12196">
    <property type="entry name" value="hNIFK_binding"/>
    <property type="match status" value="1"/>
</dbReference>
<feature type="domain" description="RRM" evidence="6">
    <location>
        <begin position="66"/>
        <end position="144"/>
    </location>
</feature>
<feature type="region of interest" description="Disordered" evidence="5">
    <location>
        <begin position="220"/>
        <end position="243"/>
    </location>
</feature>
<dbReference type="InterPro" id="IPR012677">
    <property type="entry name" value="Nucleotide-bd_a/b_plait_sf"/>
</dbReference>
<dbReference type="PANTHER" id="PTHR46754">
    <property type="entry name" value="MKI67 FHA DOMAIN-INTERACTING NUCLEOLAR PHOSPHOPROTEIN"/>
    <property type="match status" value="1"/>
</dbReference>
<comment type="subcellular location">
    <subcellularLocation>
        <location evidence="1">Nucleus</location>
        <location evidence="1">Nucleolus</location>
    </subcellularLocation>
</comment>
<dbReference type="CDD" id="cd12307">
    <property type="entry name" value="RRM_NIFK_like"/>
    <property type="match status" value="1"/>
</dbReference>
<evidence type="ECO:0000256" key="2">
    <source>
        <dbReference type="ARBA" id="ARBA00022884"/>
    </source>
</evidence>
<evidence type="ECO:0000256" key="1">
    <source>
        <dbReference type="ARBA" id="ARBA00004604"/>
    </source>
</evidence>
<organism evidence="7">
    <name type="scientific">Callorhinchus milii</name>
    <name type="common">Ghost shark</name>
    <dbReference type="NCBI Taxonomy" id="7868"/>
    <lineage>
        <taxon>Eukaryota</taxon>
        <taxon>Metazoa</taxon>
        <taxon>Chordata</taxon>
        <taxon>Craniata</taxon>
        <taxon>Vertebrata</taxon>
        <taxon>Chondrichthyes</taxon>
        <taxon>Holocephali</taxon>
        <taxon>Chimaeriformes</taxon>
        <taxon>Callorhinchidae</taxon>
        <taxon>Callorhinchus</taxon>
    </lineage>
</organism>
<dbReference type="AlphaFoldDB" id="V9KH33"/>
<protein>
    <submittedName>
        <fullName evidence="7">MKI67 FHA domain-interacting nucleolar phosphoprotein-like protein</fullName>
    </submittedName>
</protein>
<dbReference type="SMART" id="SM00360">
    <property type="entry name" value="RRM"/>
    <property type="match status" value="1"/>
</dbReference>
<name>V9KH33_CALMI</name>
<dbReference type="InterPro" id="IPR021043">
    <property type="entry name" value="NIFK_FHA_Ki67-binding"/>
</dbReference>
<reference evidence="7" key="1">
    <citation type="journal article" date="2014" name="Nature">
        <title>Elephant shark genome provides unique insights into gnathostome evolution.</title>
        <authorList>
            <consortium name="International Elephant Shark Genome Sequencing Consortium"/>
            <person name="Venkatesh B."/>
            <person name="Lee A.P."/>
            <person name="Ravi V."/>
            <person name="Maurya A.K."/>
            <person name="Lian M.M."/>
            <person name="Swann J.B."/>
            <person name="Ohta Y."/>
            <person name="Flajnik M.F."/>
            <person name="Sutoh Y."/>
            <person name="Kasahara M."/>
            <person name="Hoon S."/>
            <person name="Gangu V."/>
            <person name="Roy S.W."/>
            <person name="Irimia M."/>
            <person name="Korzh V."/>
            <person name="Kondrychyn I."/>
            <person name="Lim Z.W."/>
            <person name="Tay B.H."/>
            <person name="Tohari S."/>
            <person name="Kong K.W."/>
            <person name="Ho S."/>
            <person name="Lorente-Galdos B."/>
            <person name="Quilez J."/>
            <person name="Marques-Bonet T."/>
            <person name="Raney B.J."/>
            <person name="Ingham P.W."/>
            <person name="Tay A."/>
            <person name="Hillier L.W."/>
            <person name="Minx P."/>
            <person name="Boehm T."/>
            <person name="Wilson R.K."/>
            <person name="Brenner S."/>
            <person name="Warren W.C."/>
        </authorList>
    </citation>
    <scope>NUCLEOTIDE SEQUENCE</scope>
    <source>
        <tissue evidence="7">Brain</tissue>
    </source>
</reference>
<dbReference type="SUPFAM" id="SSF54928">
    <property type="entry name" value="RNA-binding domain, RBD"/>
    <property type="match status" value="1"/>
</dbReference>
<dbReference type="Gene3D" id="3.30.70.330">
    <property type="match status" value="1"/>
</dbReference>
<dbReference type="EMBL" id="JW864658">
    <property type="protein sequence ID" value="AFO97175.1"/>
    <property type="molecule type" value="mRNA"/>
</dbReference>
<dbReference type="InterPro" id="IPR000504">
    <property type="entry name" value="RRM_dom"/>
</dbReference>
<feature type="compositionally biased region" description="Pro residues" evidence="5">
    <location>
        <begin position="21"/>
        <end position="36"/>
    </location>
</feature>
<dbReference type="GO" id="GO:0003723">
    <property type="term" value="F:RNA binding"/>
    <property type="evidence" value="ECO:0007669"/>
    <property type="project" value="UniProtKB-UniRule"/>
</dbReference>
<evidence type="ECO:0000256" key="4">
    <source>
        <dbReference type="PROSITE-ProRule" id="PRU00176"/>
    </source>
</evidence>
<feature type="compositionally biased region" description="Low complexity" evidence="5">
    <location>
        <begin position="42"/>
        <end position="54"/>
    </location>
</feature>
<feature type="region of interest" description="Disordered" evidence="5">
    <location>
        <begin position="1"/>
        <end position="61"/>
    </location>
</feature>
<evidence type="ECO:0000256" key="5">
    <source>
        <dbReference type="SAM" id="MobiDB-lite"/>
    </source>
</evidence>
<keyword evidence="2 4" id="KW-0694">RNA-binding</keyword>
<dbReference type="Pfam" id="PF00076">
    <property type="entry name" value="RRM_1"/>
    <property type="match status" value="1"/>
</dbReference>
<evidence type="ECO:0000256" key="3">
    <source>
        <dbReference type="ARBA" id="ARBA00023242"/>
    </source>
</evidence>